<gene>
    <name evidence="1" type="ORF">QBC46DRAFT_229813</name>
</gene>
<dbReference type="AlphaFoldDB" id="A0AAN6RY29"/>
<feature type="non-terminal residue" evidence="1">
    <location>
        <position position="1"/>
    </location>
</feature>
<dbReference type="EMBL" id="MU854246">
    <property type="protein sequence ID" value="KAK3933440.1"/>
    <property type="molecule type" value="Genomic_DNA"/>
</dbReference>
<evidence type="ECO:0000313" key="1">
    <source>
        <dbReference type="EMBL" id="KAK3933440.1"/>
    </source>
</evidence>
<feature type="non-terminal residue" evidence="1">
    <location>
        <position position="62"/>
    </location>
</feature>
<comment type="caution">
    <text evidence="1">The sequence shown here is derived from an EMBL/GenBank/DDBJ whole genome shotgun (WGS) entry which is preliminary data.</text>
</comment>
<accession>A0AAN6RY29</accession>
<evidence type="ECO:0000313" key="2">
    <source>
        <dbReference type="Proteomes" id="UP001303473"/>
    </source>
</evidence>
<reference evidence="2" key="1">
    <citation type="journal article" date="2023" name="Mol. Phylogenet. Evol.">
        <title>Genome-scale phylogeny and comparative genomics of the fungal order Sordariales.</title>
        <authorList>
            <person name="Hensen N."/>
            <person name="Bonometti L."/>
            <person name="Westerberg I."/>
            <person name="Brannstrom I.O."/>
            <person name="Guillou S."/>
            <person name="Cros-Aarteil S."/>
            <person name="Calhoun S."/>
            <person name="Haridas S."/>
            <person name="Kuo A."/>
            <person name="Mondo S."/>
            <person name="Pangilinan J."/>
            <person name="Riley R."/>
            <person name="LaButti K."/>
            <person name="Andreopoulos B."/>
            <person name="Lipzen A."/>
            <person name="Chen C."/>
            <person name="Yan M."/>
            <person name="Daum C."/>
            <person name="Ng V."/>
            <person name="Clum A."/>
            <person name="Steindorff A."/>
            <person name="Ohm R.A."/>
            <person name="Martin F."/>
            <person name="Silar P."/>
            <person name="Natvig D.O."/>
            <person name="Lalanne C."/>
            <person name="Gautier V."/>
            <person name="Ament-Velasquez S.L."/>
            <person name="Kruys A."/>
            <person name="Hutchinson M.I."/>
            <person name="Powell A.J."/>
            <person name="Barry K."/>
            <person name="Miller A.N."/>
            <person name="Grigoriev I.V."/>
            <person name="Debuchy R."/>
            <person name="Gladieux P."/>
            <person name="Hiltunen Thoren M."/>
            <person name="Johannesson H."/>
        </authorList>
    </citation>
    <scope>NUCLEOTIDE SEQUENCE [LARGE SCALE GENOMIC DNA]</scope>
    <source>
        <strain evidence="2">CBS 340.73</strain>
    </source>
</reference>
<organism evidence="1 2">
    <name type="scientific">Diplogelasinospora grovesii</name>
    <dbReference type="NCBI Taxonomy" id="303347"/>
    <lineage>
        <taxon>Eukaryota</taxon>
        <taxon>Fungi</taxon>
        <taxon>Dikarya</taxon>
        <taxon>Ascomycota</taxon>
        <taxon>Pezizomycotina</taxon>
        <taxon>Sordariomycetes</taxon>
        <taxon>Sordariomycetidae</taxon>
        <taxon>Sordariales</taxon>
        <taxon>Diplogelasinosporaceae</taxon>
        <taxon>Diplogelasinospora</taxon>
    </lineage>
</organism>
<name>A0AAN6RY29_9PEZI</name>
<protein>
    <submittedName>
        <fullName evidence="1">Uncharacterized protein</fullName>
    </submittedName>
</protein>
<proteinExistence type="predicted"/>
<sequence length="62" mass="7185">IYPPTDRNREVYYQHYNDADGILKGSWRELEYGEFLYQDENCSLIMNRCALHATNAISGGIV</sequence>
<keyword evidence="2" id="KW-1185">Reference proteome</keyword>
<dbReference type="Proteomes" id="UP001303473">
    <property type="component" value="Unassembled WGS sequence"/>
</dbReference>